<dbReference type="InterPro" id="IPR001296">
    <property type="entry name" value="Glyco_trans_1"/>
</dbReference>
<accession>A0ABU7L1F3</accession>
<sequence length="352" mass="35845">MRTVLVVPHGGAPSGGGVYDRRLREALAGLGRPVREEAVPGAWPVADPAARAGLSRVLEGVPDGAAVLLDGLVACGVPEVLLPHAPRLRLVVLVHLPLADETGLPEARAAALDSRERTVLRAASAVVATSRWAARRVSDHHGVEGVHVVEPGADPAPLSPAGDGTRLLCVASVTPRKGNDVLVSALAALADLPWGCACVGPVPSGDAGAHAARLRGLVREHGLADRVAFTGPLTGADLEAAYTACDLLVLPSRGETYGMVVTEALARGVPVAATSVGGVPQALGSAPDGSRPGLLVPPGDPGALAAALRRWLTDPGLRARLGRSARARREGLAGWEETARRMAAVLDGEAAP</sequence>
<gene>
    <name evidence="4" type="ORF">Q8A49_33330</name>
</gene>
<dbReference type="EC" id="2.4.-.-" evidence="4"/>
<dbReference type="EMBL" id="JAUUCC010000174">
    <property type="protein sequence ID" value="MEE2055389.1"/>
    <property type="molecule type" value="Genomic_DNA"/>
</dbReference>
<evidence type="ECO:0000259" key="3">
    <source>
        <dbReference type="Pfam" id="PF00534"/>
    </source>
</evidence>
<name>A0ABU7L1F3_9ACTN</name>
<evidence type="ECO:0000313" key="4">
    <source>
        <dbReference type="EMBL" id="MEE2055389.1"/>
    </source>
</evidence>
<evidence type="ECO:0000313" key="5">
    <source>
        <dbReference type="Proteomes" id="UP001348641"/>
    </source>
</evidence>
<protein>
    <submittedName>
        <fullName evidence="4">Glycosyltransferase family 4 protein</fullName>
        <ecNumber evidence="4">2.4.-.-</ecNumber>
    </submittedName>
</protein>
<evidence type="ECO:0000256" key="2">
    <source>
        <dbReference type="ARBA" id="ARBA00022679"/>
    </source>
</evidence>
<reference evidence="4 5" key="1">
    <citation type="submission" date="2023-07" db="EMBL/GenBank/DDBJ databases">
        <authorList>
            <person name="Girao M."/>
            <person name="Carvalho M.F."/>
        </authorList>
    </citation>
    <scope>NUCLEOTIDE SEQUENCE [LARGE SCALE GENOMIC DNA]</scope>
    <source>
        <strain evidence="4 5">66/93</strain>
    </source>
</reference>
<dbReference type="GO" id="GO:0016757">
    <property type="term" value="F:glycosyltransferase activity"/>
    <property type="evidence" value="ECO:0007669"/>
    <property type="project" value="UniProtKB-KW"/>
</dbReference>
<keyword evidence="1 4" id="KW-0328">Glycosyltransferase</keyword>
<dbReference type="PANTHER" id="PTHR12526:SF510">
    <property type="entry name" value="D-INOSITOL 3-PHOSPHATE GLYCOSYLTRANSFERASE"/>
    <property type="match status" value="1"/>
</dbReference>
<feature type="domain" description="Glycosyl transferase family 1" evidence="3">
    <location>
        <begin position="162"/>
        <end position="327"/>
    </location>
</feature>
<dbReference type="PANTHER" id="PTHR12526">
    <property type="entry name" value="GLYCOSYLTRANSFERASE"/>
    <property type="match status" value="1"/>
</dbReference>
<dbReference type="Proteomes" id="UP001348641">
    <property type="component" value="Unassembled WGS sequence"/>
</dbReference>
<evidence type="ECO:0000256" key="1">
    <source>
        <dbReference type="ARBA" id="ARBA00022676"/>
    </source>
</evidence>
<dbReference type="Pfam" id="PF00534">
    <property type="entry name" value="Glycos_transf_1"/>
    <property type="match status" value="1"/>
</dbReference>
<dbReference type="Gene3D" id="3.40.50.2000">
    <property type="entry name" value="Glycogen Phosphorylase B"/>
    <property type="match status" value="2"/>
</dbReference>
<dbReference type="CDD" id="cd03801">
    <property type="entry name" value="GT4_PimA-like"/>
    <property type="match status" value="1"/>
</dbReference>
<organism evidence="4 5">
    <name type="scientific">Nocardiopsis tropica</name>
    <dbReference type="NCBI Taxonomy" id="109330"/>
    <lineage>
        <taxon>Bacteria</taxon>
        <taxon>Bacillati</taxon>
        <taxon>Actinomycetota</taxon>
        <taxon>Actinomycetes</taxon>
        <taxon>Streptosporangiales</taxon>
        <taxon>Nocardiopsidaceae</taxon>
        <taxon>Nocardiopsis</taxon>
    </lineage>
</organism>
<dbReference type="SUPFAM" id="SSF53756">
    <property type="entry name" value="UDP-Glycosyltransferase/glycogen phosphorylase"/>
    <property type="match status" value="1"/>
</dbReference>
<comment type="caution">
    <text evidence="4">The sequence shown here is derived from an EMBL/GenBank/DDBJ whole genome shotgun (WGS) entry which is preliminary data.</text>
</comment>
<proteinExistence type="predicted"/>
<keyword evidence="2 4" id="KW-0808">Transferase</keyword>
<dbReference type="RefSeq" id="WP_330162147.1">
    <property type="nucleotide sequence ID" value="NZ_BAAAJA010000008.1"/>
</dbReference>